<name>A0ABW2Z233_9SPHI</name>
<feature type="active site" description="Nucleophile" evidence="4">
    <location>
        <position position="262"/>
    </location>
</feature>
<dbReference type="GO" id="GO:0016787">
    <property type="term" value="F:hydrolase activity"/>
    <property type="evidence" value="ECO:0007669"/>
    <property type="project" value="UniProtKB-KW"/>
</dbReference>
<dbReference type="PROSITE" id="PS51764">
    <property type="entry name" value="GH26"/>
    <property type="match status" value="1"/>
</dbReference>
<organism evidence="6 7">
    <name type="scientific">Mucilaginibacter calamicampi</name>
    <dbReference type="NCBI Taxonomy" id="1302352"/>
    <lineage>
        <taxon>Bacteria</taxon>
        <taxon>Pseudomonadati</taxon>
        <taxon>Bacteroidota</taxon>
        <taxon>Sphingobacteriia</taxon>
        <taxon>Sphingobacteriales</taxon>
        <taxon>Sphingobacteriaceae</taxon>
        <taxon>Mucilaginibacter</taxon>
    </lineage>
</organism>
<dbReference type="PRINTS" id="PR00739">
    <property type="entry name" value="GLHYDRLASE26"/>
</dbReference>
<dbReference type="Pfam" id="PF02156">
    <property type="entry name" value="Glyco_hydro_26"/>
    <property type="match status" value="1"/>
</dbReference>
<dbReference type="Proteomes" id="UP001596958">
    <property type="component" value="Unassembled WGS sequence"/>
</dbReference>
<comment type="caution">
    <text evidence="6">The sequence shown here is derived from an EMBL/GenBank/DDBJ whole genome shotgun (WGS) entry which is preliminary data.</text>
</comment>
<keyword evidence="2 4" id="KW-0378">Hydrolase</keyword>
<accession>A0ABW2Z233</accession>
<evidence type="ECO:0000256" key="3">
    <source>
        <dbReference type="ARBA" id="ARBA00023295"/>
    </source>
</evidence>
<protein>
    <submittedName>
        <fullName evidence="6">Glycosyl hydrolase</fullName>
    </submittedName>
</protein>
<evidence type="ECO:0000256" key="2">
    <source>
        <dbReference type="ARBA" id="ARBA00022801"/>
    </source>
</evidence>
<dbReference type="InterPro" id="IPR000805">
    <property type="entry name" value="Glyco_hydro_26"/>
</dbReference>
<feature type="domain" description="GH26" evidence="5">
    <location>
        <begin position="32"/>
        <end position="311"/>
    </location>
</feature>
<sequence>MRLLFAFVLLLSFTQQGYGQQRRQLLNKNASRQAKAVYSYLQDMYGKKMLAGQMTSNWGDDELKYVKDSTGKLPAIRGLDFIDSAKNNDEIKYARQWWRKGGIPTIMWHWGAPSIGSGYENSKKQIDIDKIFMDGTPEHIAFWKEMDEKAALLKKLQRANIPVLWRPFHELNGDWFWWGKQGPERFKRLWVTMYNYYVNEKGLNNLIWVLCYMDVPDAAWYPGDAYVDIAGPDTYKKEQSQIEMYQRTRAIVGDVMPIAFHETGVPPDPTASFKLGAKWVWFMEWHTNFLREVPVNHLRYVYDNDLVVTLDEVPNIVKQYGGKRTFWEWLRDLF</sequence>
<keyword evidence="7" id="KW-1185">Reference proteome</keyword>
<keyword evidence="3 4" id="KW-0326">Glycosidase</keyword>
<evidence type="ECO:0000313" key="6">
    <source>
        <dbReference type="EMBL" id="MFD0750841.1"/>
    </source>
</evidence>
<evidence type="ECO:0000313" key="7">
    <source>
        <dbReference type="Proteomes" id="UP001596958"/>
    </source>
</evidence>
<evidence type="ECO:0000259" key="5">
    <source>
        <dbReference type="PROSITE" id="PS51764"/>
    </source>
</evidence>
<comment type="similarity">
    <text evidence="1 4">Belongs to the glycosyl hydrolase 26 family.</text>
</comment>
<dbReference type="PANTHER" id="PTHR40079:SF4">
    <property type="entry name" value="GH26 DOMAIN-CONTAINING PROTEIN-RELATED"/>
    <property type="match status" value="1"/>
</dbReference>
<dbReference type="PANTHER" id="PTHR40079">
    <property type="entry name" value="MANNAN ENDO-1,4-BETA-MANNOSIDASE E-RELATED"/>
    <property type="match status" value="1"/>
</dbReference>
<feature type="active site" description="Proton donor" evidence="4">
    <location>
        <position position="170"/>
    </location>
</feature>
<evidence type="ECO:0000256" key="4">
    <source>
        <dbReference type="PROSITE-ProRule" id="PRU01100"/>
    </source>
</evidence>
<dbReference type="RefSeq" id="WP_377100464.1">
    <property type="nucleotide sequence ID" value="NZ_JBHTHU010000006.1"/>
</dbReference>
<dbReference type="Gene3D" id="3.20.20.80">
    <property type="entry name" value="Glycosidases"/>
    <property type="match status" value="1"/>
</dbReference>
<dbReference type="InterPro" id="IPR017853">
    <property type="entry name" value="GH"/>
</dbReference>
<dbReference type="SUPFAM" id="SSF51445">
    <property type="entry name" value="(Trans)glycosidases"/>
    <property type="match status" value="1"/>
</dbReference>
<dbReference type="InterPro" id="IPR022790">
    <property type="entry name" value="GH26_dom"/>
</dbReference>
<dbReference type="EMBL" id="JBHTHU010000006">
    <property type="protein sequence ID" value="MFD0750841.1"/>
    <property type="molecule type" value="Genomic_DNA"/>
</dbReference>
<proteinExistence type="inferred from homology"/>
<evidence type="ECO:0000256" key="1">
    <source>
        <dbReference type="ARBA" id="ARBA00007754"/>
    </source>
</evidence>
<gene>
    <name evidence="6" type="ORF">ACFQZS_11865</name>
</gene>
<reference evidence="7" key="1">
    <citation type="journal article" date="2019" name="Int. J. Syst. Evol. Microbiol.">
        <title>The Global Catalogue of Microorganisms (GCM) 10K type strain sequencing project: providing services to taxonomists for standard genome sequencing and annotation.</title>
        <authorList>
            <consortium name="The Broad Institute Genomics Platform"/>
            <consortium name="The Broad Institute Genome Sequencing Center for Infectious Disease"/>
            <person name="Wu L."/>
            <person name="Ma J."/>
        </authorList>
    </citation>
    <scope>NUCLEOTIDE SEQUENCE [LARGE SCALE GENOMIC DNA]</scope>
    <source>
        <strain evidence="7">CCUG 63418</strain>
    </source>
</reference>